<feature type="transmembrane region" description="Helical" evidence="1">
    <location>
        <begin position="254"/>
        <end position="279"/>
    </location>
</feature>
<evidence type="ECO:0008006" key="4">
    <source>
        <dbReference type="Google" id="ProtNLM"/>
    </source>
</evidence>
<feature type="transmembrane region" description="Helical" evidence="1">
    <location>
        <begin position="286"/>
        <end position="305"/>
    </location>
</feature>
<keyword evidence="3" id="KW-1185">Reference proteome</keyword>
<keyword evidence="1" id="KW-1133">Transmembrane helix</keyword>
<feature type="transmembrane region" description="Helical" evidence="1">
    <location>
        <begin position="376"/>
        <end position="400"/>
    </location>
</feature>
<gene>
    <name evidence="2" type="ORF">B0H03_101458</name>
</gene>
<evidence type="ECO:0000313" key="2">
    <source>
        <dbReference type="EMBL" id="PWJ66996.1"/>
    </source>
</evidence>
<protein>
    <recommendedName>
        <fullName evidence="4">Peptide zinc metalloprotease protein</fullName>
    </recommendedName>
</protein>
<comment type="caution">
    <text evidence="2">The sequence shown here is derived from an EMBL/GenBank/DDBJ whole genome shotgun (WGS) entry which is preliminary data.</text>
</comment>
<dbReference type="Proteomes" id="UP000245674">
    <property type="component" value="Unassembled WGS sequence"/>
</dbReference>
<proteinExistence type="predicted"/>
<accession>A0ABX5LL70</accession>
<feature type="transmembrane region" description="Helical" evidence="1">
    <location>
        <begin position="159"/>
        <end position="176"/>
    </location>
</feature>
<dbReference type="InterPro" id="IPR049694">
    <property type="entry name" value="Daptide_HExxH"/>
</dbReference>
<dbReference type="CDD" id="cd05709">
    <property type="entry name" value="S2P-M50"/>
    <property type="match status" value="1"/>
</dbReference>
<name>A0ABX5LL70_9MICO</name>
<keyword evidence="1" id="KW-0812">Transmembrane</keyword>
<feature type="transmembrane region" description="Helical" evidence="1">
    <location>
        <begin position="349"/>
        <end position="370"/>
    </location>
</feature>
<dbReference type="EMBL" id="QGDV01000001">
    <property type="protein sequence ID" value="PWJ66996.1"/>
    <property type="molecule type" value="Genomic_DNA"/>
</dbReference>
<keyword evidence="1" id="KW-0472">Membrane</keyword>
<reference evidence="2 3" key="1">
    <citation type="submission" date="2018-03" db="EMBL/GenBank/DDBJ databases">
        <title>Genomic Encyclopedia of Type Strains, Phase III (KMG-III): the genomes of soil and plant-associated and newly described type strains.</title>
        <authorList>
            <person name="Whitman W."/>
        </authorList>
    </citation>
    <scope>NUCLEOTIDE SEQUENCE [LARGE SCALE GENOMIC DNA]</scope>
    <source>
        <strain evidence="2 3">VKM Ac-1602</strain>
    </source>
</reference>
<evidence type="ECO:0000313" key="3">
    <source>
        <dbReference type="Proteomes" id="UP000245674"/>
    </source>
</evidence>
<evidence type="ECO:0000256" key="1">
    <source>
        <dbReference type="SAM" id="Phobius"/>
    </source>
</evidence>
<sequence>MSRIRLFDRVRGMHTRARHEALPHRTSDLNFQRPQLRAGVRIVDQRRTSPGTWLVLSHDVPVARISSGTAMILGQLDGSSTLEQLTASNAGAFTLGEIETLIEKLQRTGLIVGSVDPVVARSRVVSYIPPMTLQIATRNAAAFFAYAARVTKALHSRSFLVGVALIVVAAFGSAIFEWRSYVSIGSVPLKPITLVAVLVALSIATFFHELAHGLTLQKLGGVPRRAGFMLFYLAPAFFVDVTDGWRLPRRWHRAAVAFAGPAFHLVAASAAAVIAVILPGGAARDALHMFSFAAFWIFAFNLVPFVRFDGYLILIALLDYPNLRAAAIAELKRVLFAERRQRDTASPAWGLAAFGLGSIAFPVYLVLVSISRLQSGLAGAGAAGAFVLLGVETFLAYLIVRVVIRLVQFKQYSIWRLFGGTFVAVAALGSALVMIQVPIEHRAAWVSDERGIAMLAQSDSDLISLTQGEKVSLISQGIFSQSEVGTARVSGETPEKADIPVESLVPISLHGFTTSGYRVVLSDASTVSTGKSGTAIIWSGESEALMQVLLNQYVRSPVEEIANLF</sequence>
<dbReference type="NCBIfam" id="NF041824">
    <property type="entry name" value="daptide_HExxH"/>
    <property type="match status" value="1"/>
</dbReference>
<feature type="transmembrane region" description="Helical" evidence="1">
    <location>
        <begin position="412"/>
        <end position="435"/>
    </location>
</feature>
<organism evidence="2 3">
    <name type="scientific">Rathayibacter iranicus NCPPB 2253 = VKM Ac-1602</name>
    <dbReference type="NCBI Taxonomy" id="1328868"/>
    <lineage>
        <taxon>Bacteria</taxon>
        <taxon>Bacillati</taxon>
        <taxon>Actinomycetota</taxon>
        <taxon>Actinomycetes</taxon>
        <taxon>Micrococcales</taxon>
        <taxon>Microbacteriaceae</taxon>
        <taxon>Rathayibacter</taxon>
    </lineage>
</organism>
<feature type="transmembrane region" description="Helical" evidence="1">
    <location>
        <begin position="188"/>
        <end position="207"/>
    </location>
</feature>